<proteinExistence type="predicted"/>
<evidence type="ECO:0000256" key="3">
    <source>
        <dbReference type="ARBA" id="ARBA00023163"/>
    </source>
</evidence>
<dbReference type="PANTHER" id="PTHR42756:SF1">
    <property type="entry name" value="TRANSCRIPTIONAL REPRESSOR OF EMRAB OPERON"/>
    <property type="match status" value="1"/>
</dbReference>
<evidence type="ECO:0000256" key="1">
    <source>
        <dbReference type="ARBA" id="ARBA00023015"/>
    </source>
</evidence>
<organism evidence="5 6">
    <name type="scientific">Pseudogulbenkiania ferrooxidans EGD-HP2</name>
    <dbReference type="NCBI Taxonomy" id="1388764"/>
    <lineage>
        <taxon>Bacteria</taxon>
        <taxon>Pseudomonadati</taxon>
        <taxon>Pseudomonadota</taxon>
        <taxon>Betaproteobacteria</taxon>
        <taxon>Neisseriales</taxon>
        <taxon>Chromobacteriaceae</taxon>
        <taxon>Pseudogulbenkiania</taxon>
    </lineage>
</organism>
<evidence type="ECO:0000259" key="4">
    <source>
        <dbReference type="PROSITE" id="PS50995"/>
    </source>
</evidence>
<dbReference type="Pfam" id="PF12802">
    <property type="entry name" value="MarR_2"/>
    <property type="match status" value="1"/>
</dbReference>
<dbReference type="SUPFAM" id="SSF46785">
    <property type="entry name" value="Winged helix' DNA-binding domain"/>
    <property type="match status" value="1"/>
</dbReference>
<protein>
    <submittedName>
        <fullName evidence="5">MarR family transcriptional regulator</fullName>
    </submittedName>
</protein>
<dbReference type="InterPro" id="IPR023187">
    <property type="entry name" value="Tscrpt_reg_MarR-type_CS"/>
</dbReference>
<dbReference type="RefSeq" id="WP_021476299.1">
    <property type="nucleotide sequence ID" value="NZ_AVPH01000124.1"/>
</dbReference>
<accession>A0ABP2XQL3</accession>
<dbReference type="SMART" id="SM00347">
    <property type="entry name" value="HTH_MARR"/>
    <property type="match status" value="1"/>
</dbReference>
<gene>
    <name evidence="5" type="ORF">O166_04450</name>
</gene>
<dbReference type="InterPro" id="IPR036388">
    <property type="entry name" value="WH-like_DNA-bd_sf"/>
</dbReference>
<dbReference type="PANTHER" id="PTHR42756">
    <property type="entry name" value="TRANSCRIPTIONAL REGULATOR, MARR"/>
    <property type="match status" value="1"/>
</dbReference>
<dbReference type="Gene3D" id="1.10.10.10">
    <property type="entry name" value="Winged helix-like DNA-binding domain superfamily/Winged helix DNA-binding domain"/>
    <property type="match status" value="1"/>
</dbReference>
<keyword evidence="1" id="KW-0805">Transcription regulation</keyword>
<evidence type="ECO:0000313" key="6">
    <source>
        <dbReference type="Proteomes" id="UP000016426"/>
    </source>
</evidence>
<keyword evidence="6" id="KW-1185">Reference proteome</keyword>
<dbReference type="InterPro" id="IPR000835">
    <property type="entry name" value="HTH_MarR-typ"/>
</dbReference>
<dbReference type="PRINTS" id="PR00598">
    <property type="entry name" value="HTHMARR"/>
</dbReference>
<keyword evidence="2" id="KW-0238">DNA-binding</keyword>
<dbReference type="PROSITE" id="PS01117">
    <property type="entry name" value="HTH_MARR_1"/>
    <property type="match status" value="1"/>
</dbReference>
<keyword evidence="3" id="KW-0804">Transcription</keyword>
<reference evidence="5 6" key="1">
    <citation type="journal article" date="2013" name="Genome Announc.">
        <title>Genome Sequence of the Pigment-Producing Bacterium Pseudogulbenkiania ferrooxidans, Isolated from Loktak Lake.</title>
        <authorList>
            <person name="Puranik S."/>
            <person name="Talkal R."/>
            <person name="Qureshi A."/>
            <person name="Khardenavis A."/>
            <person name="Kapley A."/>
            <person name="Purohit H.J."/>
        </authorList>
    </citation>
    <scope>NUCLEOTIDE SEQUENCE [LARGE SCALE GENOMIC DNA]</scope>
    <source>
        <strain evidence="5 6">EGD-HP2</strain>
    </source>
</reference>
<dbReference type="PROSITE" id="PS50995">
    <property type="entry name" value="HTH_MARR_2"/>
    <property type="match status" value="1"/>
</dbReference>
<comment type="caution">
    <text evidence="5">The sequence shown here is derived from an EMBL/GenBank/DDBJ whole genome shotgun (WGS) entry which is preliminary data.</text>
</comment>
<dbReference type="EMBL" id="AVPH01000124">
    <property type="protein sequence ID" value="ERE13386.1"/>
    <property type="molecule type" value="Genomic_DNA"/>
</dbReference>
<sequence length="150" mass="16726">MSISLLSVANDSFCLRLQRAARLWRQVADEELKKYGLSEATTTPLWLIGRLGEGLRQRALAEHLGIEGQSLVRLIDHLESSGLVVRRDDPTDRRAKVLMLTEAGKSMAAQVDQVVRGIRERLLQDVSAEALHITDQALDSISRAADKIRE</sequence>
<evidence type="ECO:0000256" key="2">
    <source>
        <dbReference type="ARBA" id="ARBA00023125"/>
    </source>
</evidence>
<dbReference type="Proteomes" id="UP000016426">
    <property type="component" value="Unassembled WGS sequence"/>
</dbReference>
<name>A0ABP2XQL3_9NEIS</name>
<evidence type="ECO:0000313" key="5">
    <source>
        <dbReference type="EMBL" id="ERE13386.1"/>
    </source>
</evidence>
<dbReference type="InterPro" id="IPR036390">
    <property type="entry name" value="WH_DNA-bd_sf"/>
</dbReference>
<feature type="domain" description="HTH marR-type" evidence="4">
    <location>
        <begin position="10"/>
        <end position="150"/>
    </location>
</feature>